<proteinExistence type="inferred from homology"/>
<dbReference type="Pfam" id="PF01142">
    <property type="entry name" value="TruD"/>
    <property type="match status" value="1"/>
</dbReference>
<feature type="compositionally biased region" description="Basic residues" evidence="3">
    <location>
        <begin position="199"/>
        <end position="213"/>
    </location>
</feature>
<dbReference type="Gene3D" id="3.30.2340.10">
    <property type="entry name" value="TruD, insertion domain"/>
    <property type="match status" value="1"/>
</dbReference>
<comment type="catalytic activity">
    <reaction evidence="2">
        <text>uridine(13) in tRNA = pseudouridine(13) in tRNA</text>
        <dbReference type="Rhea" id="RHEA:42540"/>
        <dbReference type="Rhea" id="RHEA-COMP:10105"/>
        <dbReference type="Rhea" id="RHEA-COMP:10106"/>
        <dbReference type="ChEBI" id="CHEBI:65314"/>
        <dbReference type="ChEBI" id="CHEBI:65315"/>
        <dbReference type="EC" id="5.4.99.27"/>
    </reaction>
</comment>
<dbReference type="InterPro" id="IPR050170">
    <property type="entry name" value="TruD_pseudoU_synthase"/>
</dbReference>
<dbReference type="InterPro" id="IPR001656">
    <property type="entry name" value="PsdUridine_synth_TruD"/>
</dbReference>
<dbReference type="InterPro" id="IPR042214">
    <property type="entry name" value="TruD_catalytic"/>
</dbReference>
<evidence type="ECO:0000256" key="2">
    <source>
        <dbReference type="HAMAP-Rule" id="MF_01082"/>
    </source>
</evidence>
<dbReference type="EC" id="5.4.99.27" evidence="2"/>
<dbReference type="Gene3D" id="3.30.2350.20">
    <property type="entry name" value="TruD, catalytic domain"/>
    <property type="match status" value="2"/>
</dbReference>
<dbReference type="EMBL" id="CP101118">
    <property type="protein sequence ID" value="WZF88675.1"/>
    <property type="molecule type" value="Genomic_DNA"/>
</dbReference>
<keyword evidence="2" id="KW-0413">Isomerase</keyword>
<dbReference type="Proteomes" id="UP001475781">
    <property type="component" value="Chromosome"/>
</dbReference>
<feature type="active site" description="Nucleophile" evidence="2">
    <location>
        <position position="91"/>
    </location>
</feature>
<name>A0ABZ2W1R3_9GAMM</name>
<comment type="function">
    <text evidence="2">Responsible for synthesis of pseudouridine from uracil-13 in transfer RNAs.</text>
</comment>
<dbReference type="PANTHER" id="PTHR47811">
    <property type="entry name" value="TRNA PSEUDOURIDINE SYNTHASE D"/>
    <property type="match status" value="1"/>
</dbReference>
<gene>
    <name evidence="2" type="primary">truD</name>
    <name evidence="4" type="ORF">NLK58_00185</name>
</gene>
<dbReference type="InterPro" id="IPR043165">
    <property type="entry name" value="TruD_insert_sf"/>
</dbReference>
<comment type="similarity">
    <text evidence="2">Belongs to the pseudouridine synthase TruD family.</text>
</comment>
<evidence type="ECO:0000313" key="5">
    <source>
        <dbReference type="Proteomes" id="UP001475781"/>
    </source>
</evidence>
<feature type="region of interest" description="Disordered" evidence="3">
    <location>
        <begin position="184"/>
        <end position="215"/>
    </location>
</feature>
<dbReference type="RefSeq" id="WP_341581658.1">
    <property type="nucleotide sequence ID" value="NZ_CP101118.1"/>
</dbReference>
<dbReference type="PROSITE" id="PS01268">
    <property type="entry name" value="UPF0024"/>
    <property type="match status" value="1"/>
</dbReference>
<evidence type="ECO:0000256" key="3">
    <source>
        <dbReference type="SAM" id="MobiDB-lite"/>
    </source>
</evidence>
<dbReference type="PANTHER" id="PTHR47811:SF1">
    <property type="entry name" value="TRNA PSEUDOURIDINE SYNTHASE D"/>
    <property type="match status" value="1"/>
</dbReference>
<dbReference type="InterPro" id="IPR020103">
    <property type="entry name" value="PsdUridine_synth_cat_dom_sf"/>
</dbReference>
<keyword evidence="1 2" id="KW-0819">tRNA processing</keyword>
<sequence length="349" mass="38754">MSHWRLDWPTSGGVRLAHAQLKVSPADFFVDEVLDLAGELTAPEPTEVRGRGEHLCLRLEKVGDNTEFVARELAHLTHCRSFDVGFCGLKDRHAVTRQWFSLYRPGREAEDADLLQEVSSRWSVVSSFRDARKLRRGDHRGNRFVITLRNVSGDRQAIENALQRLATVGAPNYFGPQRFGRDGANLDRALHTDPSVLNRRSRSGGKGRGGKKRAGSEGAKNVLYFSAARSWLFNEVLAARVQDGSWAEASATGPLWGDGGTTATGPLEALERGIVSQTPGLADLFSVTRMKPERRPLAARPEDLVWHWQGDDCLELAFLLSPGQYATTILNDIFELEDMSLGRHNEQQG</sequence>
<organism evidence="4 5">
    <name type="scientific">Marinobacter metalliresistant</name>
    <dbReference type="NCBI Taxonomy" id="2961995"/>
    <lineage>
        <taxon>Bacteria</taxon>
        <taxon>Pseudomonadati</taxon>
        <taxon>Pseudomonadota</taxon>
        <taxon>Gammaproteobacteria</taxon>
        <taxon>Pseudomonadales</taxon>
        <taxon>Marinobacteraceae</taxon>
        <taxon>Marinobacter</taxon>
    </lineage>
</organism>
<dbReference type="HAMAP" id="MF_01082">
    <property type="entry name" value="TruD"/>
    <property type="match status" value="1"/>
</dbReference>
<keyword evidence="5" id="KW-1185">Reference proteome</keyword>
<reference evidence="4 5" key="1">
    <citation type="submission" date="2022-07" db="EMBL/GenBank/DDBJ databases">
        <title>A copper resistant bacterium isolated from sediment samples of deep sea hydrothermal areas.</title>
        <authorList>
            <person name="Zeng X."/>
        </authorList>
    </citation>
    <scope>NUCLEOTIDE SEQUENCE [LARGE SCALE GENOMIC DNA]</scope>
    <source>
        <strain evidence="5">CuT 6</strain>
    </source>
</reference>
<evidence type="ECO:0000256" key="1">
    <source>
        <dbReference type="ARBA" id="ARBA00022694"/>
    </source>
</evidence>
<dbReference type="InterPro" id="IPR020119">
    <property type="entry name" value="PsdUridine_synth_TruD_CS"/>
</dbReference>
<accession>A0ABZ2W1R3</accession>
<protein>
    <recommendedName>
        <fullName evidence="2">tRNA pseudouridine synthase D</fullName>
        <ecNumber evidence="2">5.4.99.27</ecNumber>
    </recommendedName>
    <alternativeName>
        <fullName evidence="2">tRNA pseudouridine(13) synthase</fullName>
    </alternativeName>
    <alternativeName>
        <fullName evidence="2">tRNA pseudouridylate synthase D</fullName>
    </alternativeName>
    <alternativeName>
        <fullName evidence="2">tRNA-uridine isomerase D</fullName>
    </alternativeName>
</protein>
<dbReference type="SUPFAM" id="SSF55120">
    <property type="entry name" value="Pseudouridine synthase"/>
    <property type="match status" value="1"/>
</dbReference>
<evidence type="ECO:0000313" key="4">
    <source>
        <dbReference type="EMBL" id="WZF88675.1"/>
    </source>
</evidence>